<feature type="signal peptide" evidence="1">
    <location>
        <begin position="1"/>
        <end position="23"/>
    </location>
</feature>
<organism evidence="3 4">
    <name type="scientific">Novilysobacter selenitireducens</name>
    <dbReference type="NCBI Taxonomy" id="2872639"/>
    <lineage>
        <taxon>Bacteria</taxon>
        <taxon>Pseudomonadati</taxon>
        <taxon>Pseudomonadota</taxon>
        <taxon>Gammaproteobacteria</taxon>
        <taxon>Lysobacterales</taxon>
        <taxon>Lysobacteraceae</taxon>
        <taxon>Novilysobacter</taxon>
    </lineage>
</organism>
<name>A0ABS7T229_9GAMM</name>
<dbReference type="Proteomes" id="UP001430954">
    <property type="component" value="Unassembled WGS sequence"/>
</dbReference>
<keyword evidence="1" id="KW-0732">Signal</keyword>
<dbReference type="InterPro" id="IPR008962">
    <property type="entry name" value="PapD-like_sf"/>
</dbReference>
<dbReference type="InterPro" id="IPR050643">
    <property type="entry name" value="Periplasmic_pilus_chap"/>
</dbReference>
<dbReference type="SUPFAM" id="SSF49354">
    <property type="entry name" value="PapD-like"/>
    <property type="match status" value="1"/>
</dbReference>
<keyword evidence="4" id="KW-1185">Reference proteome</keyword>
<dbReference type="InterPro" id="IPR016147">
    <property type="entry name" value="Pili_assmbl_chaperone_N"/>
</dbReference>
<evidence type="ECO:0000313" key="3">
    <source>
        <dbReference type="EMBL" id="MBZ4037923.1"/>
    </source>
</evidence>
<dbReference type="Pfam" id="PF00345">
    <property type="entry name" value="PapD_N"/>
    <property type="match status" value="1"/>
</dbReference>
<comment type="caution">
    <text evidence="3">The sequence shown here is derived from an EMBL/GenBank/DDBJ whole genome shotgun (WGS) entry which is preliminary data.</text>
</comment>
<accession>A0ABS7T229</accession>
<feature type="domain" description="Pili assembly chaperone N-terminal" evidence="2">
    <location>
        <begin position="27"/>
        <end position="144"/>
    </location>
</feature>
<reference evidence="3 4" key="1">
    <citation type="submission" date="2021-09" db="EMBL/GenBank/DDBJ databases">
        <title>Lysobacter sp. 13A isolated from the river sediment.</title>
        <authorList>
            <person name="Liu H."/>
            <person name="Li S."/>
            <person name="Mao S."/>
        </authorList>
    </citation>
    <scope>NUCLEOTIDE SEQUENCE [LARGE SCALE GENOMIC DNA]</scope>
    <source>
        <strain evidence="3 4">13A</strain>
    </source>
</reference>
<dbReference type="PANTHER" id="PTHR30251:SF4">
    <property type="entry name" value="SLR1668 PROTEIN"/>
    <property type="match status" value="1"/>
</dbReference>
<dbReference type="PANTHER" id="PTHR30251">
    <property type="entry name" value="PILUS ASSEMBLY CHAPERONE"/>
    <property type="match status" value="1"/>
</dbReference>
<dbReference type="RefSeq" id="WP_223674149.1">
    <property type="nucleotide sequence ID" value="NZ_JAINZW010000001.1"/>
</dbReference>
<feature type="chain" id="PRO_5046035386" evidence="1">
    <location>
        <begin position="24"/>
        <end position="238"/>
    </location>
</feature>
<dbReference type="Gene3D" id="2.60.40.10">
    <property type="entry name" value="Immunoglobulins"/>
    <property type="match status" value="1"/>
</dbReference>
<proteinExistence type="predicted"/>
<evidence type="ECO:0000313" key="4">
    <source>
        <dbReference type="Proteomes" id="UP001430954"/>
    </source>
</evidence>
<protein>
    <submittedName>
        <fullName evidence="3">Fimbria/pilus periplasmic chaperone</fullName>
    </submittedName>
</protein>
<gene>
    <name evidence="3" type="ORF">K6753_00045</name>
</gene>
<evidence type="ECO:0000256" key="1">
    <source>
        <dbReference type="SAM" id="SignalP"/>
    </source>
</evidence>
<sequence>MSPRRLAAATALTLALVAGAASARGQLQTRQTGVDLDAGDRAGRIVLANTGDAPVAAQVRVYAWTQVDGQDLLEPTDAMVASPPIMEIAAGGEQLVRVVRPTAAAVEREQAFRIVVDELPGPGEAETGSAIKVRMRYVLPAFVRAPDPAPASLDCRIEPGAMVCHNTGGRAAQLGRSHLLVAGGRKVELSPGLLGYVLAGSTRRFELDAPVMAVARSATQLEVLLDGQPATLPITRGH</sequence>
<evidence type="ECO:0000259" key="2">
    <source>
        <dbReference type="Pfam" id="PF00345"/>
    </source>
</evidence>
<dbReference type="EMBL" id="JAINZW010000001">
    <property type="protein sequence ID" value="MBZ4037923.1"/>
    <property type="molecule type" value="Genomic_DNA"/>
</dbReference>
<dbReference type="InterPro" id="IPR013783">
    <property type="entry name" value="Ig-like_fold"/>
</dbReference>